<dbReference type="InterPro" id="IPR029063">
    <property type="entry name" value="SAM-dependent_MTases_sf"/>
</dbReference>
<keyword evidence="1" id="KW-0687">Ribonucleoprotein</keyword>
<keyword evidence="1" id="KW-0808">Transferase</keyword>
<accession>N9V9M4</accession>
<dbReference type="GO" id="GO:0032259">
    <property type="term" value="P:methylation"/>
    <property type="evidence" value="ECO:0007669"/>
    <property type="project" value="UniProtKB-KW"/>
</dbReference>
<dbReference type="GO" id="GO:0008168">
    <property type="term" value="F:methyltransferase activity"/>
    <property type="evidence" value="ECO:0007669"/>
    <property type="project" value="UniProtKB-KW"/>
</dbReference>
<comment type="caution">
    <text evidence="1">The sequence shown here is derived from an EMBL/GenBank/DDBJ whole genome shotgun (WGS) entry which is preliminary data.</text>
</comment>
<dbReference type="CDD" id="cd02440">
    <property type="entry name" value="AdoMet_MTases"/>
    <property type="match status" value="1"/>
</dbReference>
<gene>
    <name evidence="1" type="ORF">G114_10635</name>
</gene>
<dbReference type="GO" id="GO:0005840">
    <property type="term" value="C:ribosome"/>
    <property type="evidence" value="ECO:0007669"/>
    <property type="project" value="UniProtKB-KW"/>
</dbReference>
<organism evidence="1 2">
    <name type="scientific">Aeromonas diversa CDC 2478-85</name>
    <dbReference type="NCBI Taxonomy" id="1268237"/>
    <lineage>
        <taxon>Bacteria</taxon>
        <taxon>Pseudomonadati</taxon>
        <taxon>Pseudomonadota</taxon>
        <taxon>Gammaproteobacteria</taxon>
        <taxon>Aeromonadales</taxon>
        <taxon>Aeromonadaceae</taxon>
        <taxon>Aeromonas</taxon>
    </lineage>
</organism>
<reference evidence="1 2" key="1">
    <citation type="journal article" date="2013" name="Genome Announc.">
        <title>Draft Genome Sequence of the Aeromonas diversa Type Strain.</title>
        <authorList>
            <person name="Farfan M."/>
            <person name="Spataro N."/>
            <person name="Sanglas A."/>
            <person name="Albarral V."/>
            <person name="Loren J.G."/>
            <person name="Bosch E."/>
            <person name="Fuste M.C."/>
        </authorList>
    </citation>
    <scope>NUCLEOTIDE SEQUENCE [LARGE SCALE GENOMIC DNA]</scope>
    <source>
        <strain evidence="1 2">2478-85</strain>
    </source>
</reference>
<dbReference type="Pfam" id="PF13489">
    <property type="entry name" value="Methyltransf_23"/>
    <property type="match status" value="1"/>
</dbReference>
<dbReference type="SUPFAM" id="SSF53335">
    <property type="entry name" value="S-adenosyl-L-methionine-dependent methyltransferases"/>
    <property type="match status" value="1"/>
</dbReference>
<proteinExistence type="predicted"/>
<sequence length="394" mass="45153">MSNNVKKELRFEFGANWQSYLDHNLSPERIDQARQHLLSFIGREDLRGLRILDIGSGSGIHSMAAFQAGAAEIVSFDYDAESVMATERMHAMCQSPENWLVMQGSVLDPEFMKSLGQFDLVYAWGVLHHTGAVWSAIDLASTCVKTGGLMYIALYDSDWSAESPEFWYDIKQRYTASSAIVRRMYEAWYVARFFLQYNPFRLAYLLKYVREYKKKRGMDFYHDVKDWLGGWPMEYTRIYEVVPFLQGKGMRLLHTKTGDLITEYLFSSRQKCDGLSIFLEMDIPMKINWEVISIREHNDFSILDSTKPVFIYGAGKGGSLVKYALDKMHIKTDAFITTSQSGMHDGLTVLSLDQFMVKNIVNAQIIIASTSFDSISFGLVSRGIIKFFNAYPYV</sequence>
<name>N9V9M4_9GAMM</name>
<keyword evidence="2" id="KW-1185">Reference proteome</keyword>
<dbReference type="Gene3D" id="3.40.50.150">
    <property type="entry name" value="Vaccinia Virus protein VP39"/>
    <property type="match status" value="1"/>
</dbReference>
<dbReference type="Proteomes" id="UP000023775">
    <property type="component" value="Unassembled WGS sequence"/>
</dbReference>
<feature type="non-terminal residue" evidence="1">
    <location>
        <position position="394"/>
    </location>
</feature>
<evidence type="ECO:0000313" key="2">
    <source>
        <dbReference type="Proteomes" id="UP000023775"/>
    </source>
</evidence>
<protein>
    <submittedName>
        <fullName evidence="1">Ribosomal protein L11 methylase</fullName>
    </submittedName>
</protein>
<keyword evidence="1" id="KW-0489">Methyltransferase</keyword>
<dbReference type="AlphaFoldDB" id="N9V9M4"/>
<evidence type="ECO:0000313" key="1">
    <source>
        <dbReference type="EMBL" id="ENY71982.1"/>
    </source>
</evidence>
<dbReference type="EMBL" id="APVG01000024">
    <property type="protein sequence ID" value="ENY71982.1"/>
    <property type="molecule type" value="Genomic_DNA"/>
</dbReference>
<keyword evidence="1" id="KW-0689">Ribosomal protein</keyword>
<dbReference type="eggNOG" id="COG2813">
    <property type="taxonomic scope" value="Bacteria"/>
</dbReference>